<keyword evidence="2" id="KW-0479">Metal-binding</keyword>
<dbReference type="PANTHER" id="PTHR36575:SF2">
    <property type="entry name" value="CHITIN-BINDING TYPE-4 DOMAIN-CONTAINING PROTEIN-RELATED"/>
    <property type="match status" value="1"/>
</dbReference>
<evidence type="ECO:0000256" key="7">
    <source>
        <dbReference type="SAM" id="MobiDB-lite"/>
    </source>
</evidence>
<dbReference type="OrthoDB" id="72782at2759"/>
<evidence type="ECO:0000313" key="12">
    <source>
        <dbReference type="Proteomes" id="UP000332933"/>
    </source>
</evidence>
<dbReference type="PANTHER" id="PTHR36575">
    <property type="entry name" value="BINDING PROTEIN, PUTATIVE (AFU_ORTHOLOGUE AFUA_1G14430)-RELATED"/>
    <property type="match status" value="1"/>
</dbReference>
<dbReference type="AlphaFoldDB" id="A0A485KLK9"/>
<evidence type="ECO:0000256" key="4">
    <source>
        <dbReference type="ARBA" id="ARBA00023157"/>
    </source>
</evidence>
<evidence type="ECO:0000256" key="1">
    <source>
        <dbReference type="ARBA" id="ARBA00001973"/>
    </source>
</evidence>
<organism evidence="11 12">
    <name type="scientific">Aphanomyces stellatus</name>
    <dbReference type="NCBI Taxonomy" id="120398"/>
    <lineage>
        <taxon>Eukaryota</taxon>
        <taxon>Sar</taxon>
        <taxon>Stramenopiles</taxon>
        <taxon>Oomycota</taxon>
        <taxon>Saprolegniomycetes</taxon>
        <taxon>Saprolegniales</taxon>
        <taxon>Verrucalvaceae</taxon>
        <taxon>Aphanomyces</taxon>
    </lineage>
</organism>
<dbReference type="Proteomes" id="UP000332933">
    <property type="component" value="Unassembled WGS sequence"/>
</dbReference>
<dbReference type="InterPro" id="IPR004302">
    <property type="entry name" value="Cellulose/chitin-bd_N"/>
</dbReference>
<accession>A0A485KLK9</accession>
<evidence type="ECO:0000259" key="9">
    <source>
        <dbReference type="Pfam" id="PF03067"/>
    </source>
</evidence>
<proteinExistence type="inferred from homology"/>
<evidence type="ECO:0000256" key="2">
    <source>
        <dbReference type="ARBA" id="ARBA00022723"/>
    </source>
</evidence>
<comment type="cofactor">
    <cofactor evidence="1">
        <name>Cu(2+)</name>
        <dbReference type="ChEBI" id="CHEBI:29036"/>
    </cofactor>
</comment>
<evidence type="ECO:0000256" key="3">
    <source>
        <dbReference type="ARBA" id="ARBA00023008"/>
    </source>
</evidence>
<dbReference type="EMBL" id="CAADRA010005136">
    <property type="protein sequence ID" value="VFT85710.1"/>
    <property type="molecule type" value="Genomic_DNA"/>
</dbReference>
<name>A0A485KLK9_9STRA</name>
<feature type="chain" id="PRO_5033436987" evidence="8">
    <location>
        <begin position="20"/>
        <end position="307"/>
    </location>
</feature>
<keyword evidence="3" id="KW-0186">Copper</keyword>
<sequence>MKTIAFASTLALLATEVLGHGRLVTPPHRGWIGRVPGYSFVPIDYSDNGLNAGGVAATSNGDHGVCGDPFKDPAPRAHESGGFYGLYPNVTTRAVAACYAPGQTLNLTVQVTANHKGDFDFGVCKLNKASDVESEACFQPLAQPSGALLWPVPDGNLFFNMQYVLPKDLVCDTLGSHCVLRWHYAGGNNWGASYWGQEHFWNCADIYISNNCDAALTPTTGTPGTTAPSTAAPATTPTPPAPTTATLAPATPAPTPLPTTAVPVPSTAAPGDKCDGNHNTCYWPDVHQVLPYTKADCALFSTYVWCP</sequence>
<feature type="compositionally biased region" description="Low complexity" evidence="7">
    <location>
        <begin position="219"/>
        <end position="235"/>
    </location>
</feature>
<dbReference type="InterPro" id="IPR052282">
    <property type="entry name" value="Starch-active_LPMO"/>
</dbReference>
<keyword evidence="8" id="KW-0732">Signal</keyword>
<dbReference type="EMBL" id="VJMH01005115">
    <property type="protein sequence ID" value="KAF0700646.1"/>
    <property type="molecule type" value="Genomic_DNA"/>
</dbReference>
<reference evidence="10" key="2">
    <citation type="submission" date="2019-06" db="EMBL/GenBank/DDBJ databases">
        <title>Genomics analysis of Aphanomyces spp. identifies a new class of oomycete effector associated with host adaptation.</title>
        <authorList>
            <person name="Gaulin E."/>
        </authorList>
    </citation>
    <scope>NUCLEOTIDE SEQUENCE</scope>
    <source>
        <strain evidence="10">CBS 578.67</strain>
    </source>
</reference>
<dbReference type="Pfam" id="PF03067">
    <property type="entry name" value="LPMO_10"/>
    <property type="match status" value="1"/>
</dbReference>
<feature type="compositionally biased region" description="Low complexity" evidence="7">
    <location>
        <begin position="258"/>
        <end position="268"/>
    </location>
</feature>
<evidence type="ECO:0000256" key="5">
    <source>
        <dbReference type="ARBA" id="ARBA00023180"/>
    </source>
</evidence>
<comment type="similarity">
    <text evidence="6">Belongs to the polysaccharide monooxygenase AA13 family.</text>
</comment>
<keyword evidence="5" id="KW-0325">Glycoprotein</keyword>
<feature type="region of interest" description="Disordered" evidence="7">
    <location>
        <begin position="219"/>
        <end position="268"/>
    </location>
</feature>
<reference evidence="11 12" key="1">
    <citation type="submission" date="2019-03" db="EMBL/GenBank/DDBJ databases">
        <authorList>
            <person name="Gaulin E."/>
            <person name="Dumas B."/>
        </authorList>
    </citation>
    <scope>NUCLEOTIDE SEQUENCE [LARGE SCALE GENOMIC DNA]</scope>
    <source>
        <strain evidence="11">CBS 568.67</strain>
    </source>
</reference>
<feature type="domain" description="Chitin-binding type-4" evidence="9">
    <location>
        <begin position="20"/>
        <end position="206"/>
    </location>
</feature>
<keyword evidence="12" id="KW-1185">Reference proteome</keyword>
<feature type="signal peptide" evidence="8">
    <location>
        <begin position="1"/>
        <end position="19"/>
    </location>
</feature>
<evidence type="ECO:0000313" key="11">
    <source>
        <dbReference type="EMBL" id="VFT85710.1"/>
    </source>
</evidence>
<evidence type="ECO:0000313" key="10">
    <source>
        <dbReference type="EMBL" id="KAF0700646.1"/>
    </source>
</evidence>
<gene>
    <name evidence="11" type="primary">Aste57867_8824</name>
    <name evidence="10" type="ORF">As57867_008789</name>
    <name evidence="11" type="ORF">ASTE57867_8824</name>
</gene>
<evidence type="ECO:0000256" key="8">
    <source>
        <dbReference type="SAM" id="SignalP"/>
    </source>
</evidence>
<dbReference type="GO" id="GO:0046872">
    <property type="term" value="F:metal ion binding"/>
    <property type="evidence" value="ECO:0007669"/>
    <property type="project" value="UniProtKB-KW"/>
</dbReference>
<evidence type="ECO:0000256" key="6">
    <source>
        <dbReference type="ARBA" id="ARBA00034311"/>
    </source>
</evidence>
<protein>
    <submittedName>
        <fullName evidence="11">Aste57867_8824 protein</fullName>
    </submittedName>
</protein>
<keyword evidence="4" id="KW-1015">Disulfide bond</keyword>